<dbReference type="Proteomes" id="UP001560573">
    <property type="component" value="Unassembled WGS sequence"/>
</dbReference>
<dbReference type="CDD" id="cd02909">
    <property type="entry name" value="cupin_pirin_N"/>
    <property type="match status" value="1"/>
</dbReference>
<dbReference type="SUPFAM" id="SSF51182">
    <property type="entry name" value="RmlC-like cupins"/>
    <property type="match status" value="1"/>
</dbReference>
<dbReference type="Gene3D" id="2.60.120.10">
    <property type="entry name" value="Jelly Rolls"/>
    <property type="match status" value="2"/>
</dbReference>
<dbReference type="PANTHER" id="PTHR13903:SF8">
    <property type="entry name" value="PIRIN"/>
    <property type="match status" value="1"/>
</dbReference>
<sequence>MKNRSIQHVIYAGLYDMGGLPVRQPIPSPGIEQVDPFLLLHHADIKAPTLVPPHQAGVGPHPHRGFAPVTFVFKGGVHHRDSRGNNSTIYEGGTQWMHAGMGIIHSERPPADIHDRGGRQEIIQLWINMPAKNKMDQPSYFPLTAEQTPHFSTDDGLVNINVIAGDLQQIKGPVPTLSPINAFTAEMKAGGKYFFPIPEDHNAFVYLLDGQLNINGARNVDGKHAVIFNNDGEGFLLEALKDTRILIGTGKPLEEPVASHGPFVMNNETQILEAFRDYQMGKMGILIEENN</sequence>
<comment type="similarity">
    <text evidence="1 2">Belongs to the pirin family.</text>
</comment>
<name>A0ABV3ZG37_9BACT</name>
<dbReference type="InterPro" id="IPR014710">
    <property type="entry name" value="RmlC-like_jellyroll"/>
</dbReference>
<organism evidence="5 6">
    <name type="scientific">Danxiaibacter flavus</name>
    <dbReference type="NCBI Taxonomy" id="3049108"/>
    <lineage>
        <taxon>Bacteria</taxon>
        <taxon>Pseudomonadati</taxon>
        <taxon>Bacteroidota</taxon>
        <taxon>Chitinophagia</taxon>
        <taxon>Chitinophagales</taxon>
        <taxon>Chitinophagaceae</taxon>
        <taxon>Danxiaibacter</taxon>
    </lineage>
</organism>
<proteinExistence type="inferred from homology"/>
<comment type="caution">
    <text evidence="5">The sequence shown here is derived from an EMBL/GenBank/DDBJ whole genome shotgun (WGS) entry which is preliminary data.</text>
</comment>
<dbReference type="Pfam" id="PF05726">
    <property type="entry name" value="Pirin_C"/>
    <property type="match status" value="1"/>
</dbReference>
<protein>
    <submittedName>
        <fullName evidence="5">Pirin family protein</fullName>
    </submittedName>
</protein>
<dbReference type="Pfam" id="PF02678">
    <property type="entry name" value="Pirin"/>
    <property type="match status" value="1"/>
</dbReference>
<dbReference type="InterPro" id="IPR008778">
    <property type="entry name" value="Pirin_C_dom"/>
</dbReference>
<dbReference type="CDD" id="cd02247">
    <property type="entry name" value="cupin_pirin_C"/>
    <property type="match status" value="1"/>
</dbReference>
<keyword evidence="6" id="KW-1185">Reference proteome</keyword>
<dbReference type="RefSeq" id="WP_369330187.1">
    <property type="nucleotide sequence ID" value="NZ_JAULBC010000004.1"/>
</dbReference>
<dbReference type="InterPro" id="IPR012093">
    <property type="entry name" value="Pirin"/>
</dbReference>
<evidence type="ECO:0000259" key="3">
    <source>
        <dbReference type="Pfam" id="PF02678"/>
    </source>
</evidence>
<evidence type="ECO:0000256" key="1">
    <source>
        <dbReference type="ARBA" id="ARBA00008416"/>
    </source>
</evidence>
<dbReference type="PANTHER" id="PTHR13903">
    <property type="entry name" value="PIRIN-RELATED"/>
    <property type="match status" value="1"/>
</dbReference>
<accession>A0ABV3ZG37</accession>
<gene>
    <name evidence="5" type="ORF">QTN47_14820</name>
</gene>
<evidence type="ECO:0000313" key="5">
    <source>
        <dbReference type="EMBL" id="MEX6688778.1"/>
    </source>
</evidence>
<evidence type="ECO:0000313" key="6">
    <source>
        <dbReference type="Proteomes" id="UP001560573"/>
    </source>
</evidence>
<evidence type="ECO:0000259" key="4">
    <source>
        <dbReference type="Pfam" id="PF05726"/>
    </source>
</evidence>
<dbReference type="EMBL" id="JAULBC010000004">
    <property type="protein sequence ID" value="MEX6688778.1"/>
    <property type="molecule type" value="Genomic_DNA"/>
</dbReference>
<dbReference type="PIRSF" id="PIRSF006232">
    <property type="entry name" value="Pirin"/>
    <property type="match status" value="1"/>
</dbReference>
<reference evidence="5 6" key="1">
    <citation type="submission" date="2023-07" db="EMBL/GenBank/DDBJ databases">
        <authorList>
            <person name="Lian W.-H."/>
        </authorList>
    </citation>
    <scope>NUCLEOTIDE SEQUENCE [LARGE SCALE GENOMIC DNA]</scope>
    <source>
        <strain evidence="5 6">SYSU DXS3180</strain>
    </source>
</reference>
<dbReference type="InterPro" id="IPR011051">
    <property type="entry name" value="RmlC_Cupin_sf"/>
</dbReference>
<feature type="domain" description="Pirin C-terminal" evidence="4">
    <location>
        <begin position="185"/>
        <end position="284"/>
    </location>
</feature>
<dbReference type="InterPro" id="IPR003829">
    <property type="entry name" value="Pirin_N_dom"/>
</dbReference>
<feature type="domain" description="Pirin N-terminal" evidence="3">
    <location>
        <begin position="22"/>
        <end position="127"/>
    </location>
</feature>
<evidence type="ECO:0000256" key="2">
    <source>
        <dbReference type="RuleBase" id="RU003457"/>
    </source>
</evidence>